<protein>
    <recommendedName>
        <fullName evidence="3">F-box domain-containing protein</fullName>
    </recommendedName>
</protein>
<dbReference type="AlphaFoldDB" id="A0A0K6G0I1"/>
<evidence type="ECO:0000313" key="1">
    <source>
        <dbReference type="EMBL" id="CUA72041.1"/>
    </source>
</evidence>
<gene>
    <name evidence="1" type="ORF">RSOLAG22IIIB_10006</name>
</gene>
<organism evidence="1 2">
    <name type="scientific">Rhizoctonia solani</name>
    <dbReference type="NCBI Taxonomy" id="456999"/>
    <lineage>
        <taxon>Eukaryota</taxon>
        <taxon>Fungi</taxon>
        <taxon>Dikarya</taxon>
        <taxon>Basidiomycota</taxon>
        <taxon>Agaricomycotina</taxon>
        <taxon>Agaricomycetes</taxon>
        <taxon>Cantharellales</taxon>
        <taxon>Ceratobasidiaceae</taxon>
        <taxon>Rhizoctonia</taxon>
    </lineage>
</organism>
<dbReference type="EMBL" id="CYGV01001279">
    <property type="protein sequence ID" value="CUA72041.1"/>
    <property type="molecule type" value="Genomic_DNA"/>
</dbReference>
<dbReference type="Proteomes" id="UP000044841">
    <property type="component" value="Unassembled WGS sequence"/>
</dbReference>
<name>A0A0K6G0I1_9AGAM</name>
<proteinExistence type="predicted"/>
<evidence type="ECO:0000313" key="2">
    <source>
        <dbReference type="Proteomes" id="UP000044841"/>
    </source>
</evidence>
<evidence type="ECO:0008006" key="3">
    <source>
        <dbReference type="Google" id="ProtNLM"/>
    </source>
</evidence>
<reference evidence="1 2" key="1">
    <citation type="submission" date="2015-07" db="EMBL/GenBank/DDBJ databases">
        <authorList>
            <person name="Noorani M."/>
        </authorList>
    </citation>
    <scope>NUCLEOTIDE SEQUENCE [LARGE SCALE GENOMIC DNA]</scope>
    <source>
        <strain evidence="1">BBA 69670</strain>
    </source>
</reference>
<sequence>MIFESQLVAILASSPKLRVLHIETGIQGCTSLDHHIEPVFLEELEELDIIQEDKDFAFGNFLRWIAPGPKPLRLNFYGLPDEAGPVEFCARANVTRFFIEEFTSSESFVRMIRHSPWLEILAIKSDQNDEYNDLESILPSIDQQYPNEFAPKTQVDTLLLIDFTGIFFEDIQAVVDAYSVKRLLIRSTSISYEVEDEWKVTDDPQEIKAKLSLSWNILQDLLHTNLRVGGATEFIVTAHATLPSYF</sequence>
<keyword evidence="2" id="KW-1185">Reference proteome</keyword>
<accession>A0A0K6G0I1</accession>